<keyword evidence="2" id="KW-0413">Isomerase</keyword>
<dbReference type="GO" id="GO:0005829">
    <property type="term" value="C:cytosol"/>
    <property type="evidence" value="ECO:0007669"/>
    <property type="project" value="TreeGrafter"/>
</dbReference>
<feature type="domain" description="ABM" evidence="1">
    <location>
        <begin position="2"/>
        <end position="95"/>
    </location>
</feature>
<protein>
    <submittedName>
        <fullName evidence="2">L-rhamnose mutarotase</fullName>
        <ecNumber evidence="2">5.1.3.32</ecNumber>
    </submittedName>
</protein>
<comment type="caution">
    <text evidence="2">The sequence shown here is derived from an EMBL/GenBank/DDBJ whole genome shotgun (WGS) entry which is preliminary data.</text>
</comment>
<dbReference type="InterPro" id="IPR007138">
    <property type="entry name" value="ABM_dom"/>
</dbReference>
<dbReference type="PANTHER" id="PTHR33336">
    <property type="entry name" value="QUINOL MONOOXYGENASE YGIN-RELATED"/>
    <property type="match status" value="1"/>
</dbReference>
<dbReference type="AlphaFoldDB" id="A0A7C4KLR1"/>
<dbReference type="EC" id="5.1.3.32" evidence="2"/>
<evidence type="ECO:0000313" key="2">
    <source>
        <dbReference type="EMBL" id="HGS23011.1"/>
    </source>
</evidence>
<dbReference type="SUPFAM" id="SSF54909">
    <property type="entry name" value="Dimeric alpha+beta barrel"/>
    <property type="match status" value="1"/>
</dbReference>
<evidence type="ECO:0000259" key="1">
    <source>
        <dbReference type="PROSITE" id="PS51725"/>
    </source>
</evidence>
<name>A0A7C4KLR1_9CHLR</name>
<dbReference type="PROSITE" id="PS51725">
    <property type="entry name" value="ABM"/>
    <property type="match status" value="1"/>
</dbReference>
<dbReference type="PANTHER" id="PTHR33336:SF1">
    <property type="entry name" value="(4S)-4-HYDROXY-5-PHOSPHONOOXYPENTANE-2,3-DIONE ISOMERASE"/>
    <property type="match status" value="1"/>
</dbReference>
<sequence>MHVLMVHIRVKPEAIELFKEAIVENARNSIQEAGVVRFDVFQQTDDPTRFSLVEVYRSPEDHARHRETAHYQKWRDSVAEMMAEPRVGLQYRNVFPADDQWNLK</sequence>
<organism evidence="2">
    <name type="scientific">Anaerolinea thermolimosa</name>
    <dbReference type="NCBI Taxonomy" id="229919"/>
    <lineage>
        <taxon>Bacteria</taxon>
        <taxon>Bacillati</taxon>
        <taxon>Chloroflexota</taxon>
        <taxon>Anaerolineae</taxon>
        <taxon>Anaerolineales</taxon>
        <taxon>Anaerolineaceae</taxon>
        <taxon>Anaerolinea</taxon>
    </lineage>
</organism>
<gene>
    <name evidence="2" type="ORF">ENT37_14250</name>
</gene>
<dbReference type="Gene3D" id="3.30.70.100">
    <property type="match status" value="1"/>
</dbReference>
<dbReference type="GO" id="GO:0062192">
    <property type="term" value="F:L-rhamnose mutarotase activity"/>
    <property type="evidence" value="ECO:0007669"/>
    <property type="project" value="UniProtKB-EC"/>
</dbReference>
<dbReference type="GO" id="GO:0016491">
    <property type="term" value="F:oxidoreductase activity"/>
    <property type="evidence" value="ECO:0007669"/>
    <property type="project" value="TreeGrafter"/>
</dbReference>
<dbReference type="EMBL" id="DSYK01000714">
    <property type="protein sequence ID" value="HGS23011.1"/>
    <property type="molecule type" value="Genomic_DNA"/>
</dbReference>
<dbReference type="InterPro" id="IPR011008">
    <property type="entry name" value="Dimeric_a/b-barrel"/>
</dbReference>
<reference evidence="2" key="1">
    <citation type="journal article" date="2020" name="mSystems">
        <title>Genome- and Community-Level Interaction Insights into Carbon Utilization and Element Cycling Functions of Hydrothermarchaeota in Hydrothermal Sediment.</title>
        <authorList>
            <person name="Zhou Z."/>
            <person name="Liu Y."/>
            <person name="Xu W."/>
            <person name="Pan J."/>
            <person name="Luo Z.H."/>
            <person name="Li M."/>
        </authorList>
    </citation>
    <scope>NUCLEOTIDE SEQUENCE [LARGE SCALE GENOMIC DNA]</scope>
    <source>
        <strain evidence="2">SpSt-573</strain>
    </source>
</reference>
<dbReference type="InterPro" id="IPR050744">
    <property type="entry name" value="AI-2_Isomerase_LsrG"/>
</dbReference>
<accession>A0A7C4KLR1</accession>
<proteinExistence type="predicted"/>
<dbReference type="Pfam" id="PF03992">
    <property type="entry name" value="ABM"/>
    <property type="match status" value="1"/>
</dbReference>